<accession>D4DN71</accession>
<evidence type="ECO:0000313" key="1">
    <source>
        <dbReference type="EMBL" id="EFE50789.1"/>
    </source>
</evidence>
<reference evidence="1 2" key="1">
    <citation type="submission" date="2010-02" db="EMBL/GenBank/DDBJ databases">
        <authorList>
            <person name="Weinstock G."/>
            <person name="Sodergren E."/>
            <person name="Clifton S."/>
            <person name="Fulton L."/>
            <person name="Fulton B."/>
            <person name="Courtney L."/>
            <person name="Fronick C."/>
            <person name="Harrison M."/>
            <person name="Strong C."/>
            <person name="Farmer C."/>
            <person name="Delahaunty K."/>
            <person name="Markovic C."/>
            <person name="Hall O."/>
            <person name="Minx P."/>
            <person name="Tomlinson C."/>
            <person name="Mitreva M."/>
            <person name="Nelson J."/>
            <person name="Hou S."/>
            <person name="Wollam A."/>
            <person name="Pepin K.H."/>
            <person name="Johnson M."/>
            <person name="Bhonagiri V."/>
            <person name="Zhang X."/>
            <person name="Suruliraj S."/>
            <person name="Warren W."/>
            <person name="Chinwalla A."/>
            <person name="Mardis E.R."/>
            <person name="Wilson R.K."/>
        </authorList>
    </citation>
    <scope>NUCLEOTIDE SEQUENCE [LARGE SCALE GENOMIC DNA]</scope>
    <source>
        <strain evidence="1 2">ATCC 29315</strain>
    </source>
</reference>
<comment type="caution">
    <text evidence="1">The sequence shown here is derived from an EMBL/GenBank/DDBJ whole genome shotgun (WGS) entry which is preliminary data.</text>
</comment>
<organism evidence="1 2">
    <name type="scientific">Neisseria elongata subsp. glycolytica ATCC 29315</name>
    <dbReference type="NCBI Taxonomy" id="546263"/>
    <lineage>
        <taxon>Bacteria</taxon>
        <taxon>Pseudomonadati</taxon>
        <taxon>Pseudomonadota</taxon>
        <taxon>Betaproteobacteria</taxon>
        <taxon>Neisseriales</taxon>
        <taxon>Neisseriaceae</taxon>
        <taxon>Neisseria</taxon>
    </lineage>
</organism>
<sequence length="59" mass="6727">MARPSGKRHDRIQSGRRYHVNIRHVGFSQGNTTLNLRSGGRLKADFQAVFHLRLLLDNG</sequence>
<protein>
    <submittedName>
        <fullName evidence="1">Uncharacterized protein</fullName>
    </submittedName>
</protein>
<proteinExistence type="predicted"/>
<name>D4DN71_NEIEG</name>
<dbReference type="Proteomes" id="UP000005536">
    <property type="component" value="Unassembled WGS sequence"/>
</dbReference>
<evidence type="ECO:0000313" key="2">
    <source>
        <dbReference type="Proteomes" id="UP000005536"/>
    </source>
</evidence>
<dbReference type="EMBL" id="ADBF01000012">
    <property type="protein sequence ID" value="EFE50789.1"/>
    <property type="molecule type" value="Genomic_DNA"/>
</dbReference>
<dbReference type="AlphaFoldDB" id="D4DN71"/>
<gene>
    <name evidence="1" type="ORF">NEIELOOT_00495</name>
</gene>